<organism evidence="3">
    <name type="scientific">hydrothermal vent metagenome</name>
    <dbReference type="NCBI Taxonomy" id="652676"/>
    <lineage>
        <taxon>unclassified sequences</taxon>
        <taxon>metagenomes</taxon>
        <taxon>ecological metagenomes</taxon>
    </lineage>
</organism>
<dbReference type="InterPro" id="IPR026841">
    <property type="entry name" value="Aur1/Ipt1"/>
</dbReference>
<keyword evidence="1" id="KW-0472">Membrane</keyword>
<sequence>MNKVKEEKHEWADLLRINWRPAGYEIVLLLFGLVSIAFVSMTPLYFSTALAKIFAYQIVKVTLYVYILAALVTLVKGAAFFIKEGKSSFNKHTIIKIIYPYWSLGFFILTIRRALAVFGIFYFFLHLKHVILLINKANHDLFLWNLDRLLHFGVQPNVWMMESFGLNHDFSITVDWLYIKYFKYMQIACLLFFLEPKGRKFSEKFFLAFTLLWALGGIAYLAAPADGPCYSILVDYSTLKGAGNHIFKFPVIDKIPADYARSYSASKIWYAKSFQDALWVSRARFLSDNGQPGMFYGIAAMPSLHVAVVALIALFFFPVSSILGVIGSLYAVIMLIGSVLLQWHYAVDGYAGIALALIVWRLSFILSRTKR</sequence>
<gene>
    <name evidence="3" type="ORF">MNBD_NITROSPINAE03-1002</name>
</gene>
<proteinExistence type="predicted"/>
<keyword evidence="1" id="KW-1133">Transmembrane helix</keyword>
<feature type="transmembrane region" description="Helical" evidence="1">
    <location>
        <begin position="61"/>
        <end position="82"/>
    </location>
</feature>
<feature type="transmembrane region" description="Helical" evidence="1">
    <location>
        <begin position="176"/>
        <end position="193"/>
    </location>
</feature>
<feature type="transmembrane region" description="Helical" evidence="1">
    <location>
        <begin position="102"/>
        <end position="125"/>
    </location>
</feature>
<feature type="transmembrane region" description="Helical" evidence="1">
    <location>
        <begin position="205"/>
        <end position="223"/>
    </location>
</feature>
<dbReference type="EMBL" id="UOGB01000152">
    <property type="protein sequence ID" value="VAX19593.1"/>
    <property type="molecule type" value="Genomic_DNA"/>
</dbReference>
<reference evidence="3" key="1">
    <citation type="submission" date="2018-06" db="EMBL/GenBank/DDBJ databases">
        <authorList>
            <person name="Zhirakovskaya E."/>
        </authorList>
    </citation>
    <scope>NUCLEOTIDE SEQUENCE</scope>
</reference>
<name>A0A3B1C4S1_9ZZZZ</name>
<dbReference type="Pfam" id="PF14378">
    <property type="entry name" value="PAP2_3"/>
    <property type="match status" value="1"/>
</dbReference>
<dbReference type="GO" id="GO:0016020">
    <property type="term" value="C:membrane"/>
    <property type="evidence" value="ECO:0007669"/>
    <property type="project" value="UniProtKB-SubCell"/>
</dbReference>
<feature type="transmembrane region" description="Helical" evidence="1">
    <location>
        <begin position="21"/>
        <end position="41"/>
    </location>
</feature>
<feature type="transmembrane region" description="Helical" evidence="1">
    <location>
        <begin position="294"/>
        <end position="317"/>
    </location>
</feature>
<feature type="transmembrane region" description="Helical" evidence="1">
    <location>
        <begin position="322"/>
        <end position="343"/>
    </location>
</feature>
<keyword evidence="1" id="KW-0812">Transmembrane</keyword>
<dbReference type="AlphaFoldDB" id="A0A3B1C4S1"/>
<accession>A0A3B1C4S1</accession>
<protein>
    <recommendedName>
        <fullName evidence="2">Inositolphosphotransferase Aur1/Ipt1 domain-containing protein</fullName>
    </recommendedName>
</protein>
<feature type="domain" description="Inositolphosphotransferase Aur1/Ipt1" evidence="2">
    <location>
        <begin position="143"/>
        <end position="360"/>
    </location>
</feature>
<evidence type="ECO:0000313" key="3">
    <source>
        <dbReference type="EMBL" id="VAX19593.1"/>
    </source>
</evidence>
<evidence type="ECO:0000259" key="2">
    <source>
        <dbReference type="Pfam" id="PF14378"/>
    </source>
</evidence>
<evidence type="ECO:0000256" key="1">
    <source>
        <dbReference type="SAM" id="Phobius"/>
    </source>
</evidence>
<feature type="transmembrane region" description="Helical" evidence="1">
    <location>
        <begin position="349"/>
        <end position="367"/>
    </location>
</feature>